<evidence type="ECO:0000256" key="1">
    <source>
        <dbReference type="SAM" id="MobiDB-lite"/>
    </source>
</evidence>
<sequence>MESQVRSGPNGSSGKDQAPLLDPERDPAPVEIVEPTKRDDILLVCEHAGRAVPAALDDLGLDEADLGRHIGSDIGAENVARAIAAELGCTLIVQRYSRLVIDCNRPPRTPHSIPEVSDGTVVPGNANLSHEETEARVNEIFEPYAEACRERAALPTVRAGYSIHSFEPVLAGRARPWHVGFLYASEQSRGAQLAADFRAARPEMLVGDNEPYQIETETDWFIPYCAEEKNLRNSLIEIRNDLIRTPAGYDAWASDLSLLISRAIPQL</sequence>
<evidence type="ECO:0000313" key="2">
    <source>
        <dbReference type="EMBL" id="KAA9010336.1"/>
    </source>
</evidence>
<name>A0A5J5GPN0_9RHOB</name>
<reference evidence="2 3" key="1">
    <citation type="submission" date="2019-09" db="EMBL/GenBank/DDBJ databases">
        <authorList>
            <person name="Park J.-S."/>
            <person name="Choi H.-J."/>
        </authorList>
    </citation>
    <scope>NUCLEOTIDE SEQUENCE [LARGE SCALE GENOMIC DNA]</scope>
    <source>
        <strain evidence="2 3">176SS1-4</strain>
    </source>
</reference>
<dbReference type="RefSeq" id="WP_150443822.1">
    <property type="nucleotide sequence ID" value="NZ_VYQE01000001.1"/>
</dbReference>
<accession>A0A5J5GPN0</accession>
<dbReference type="InterPro" id="IPR011227">
    <property type="entry name" value="UCP029730"/>
</dbReference>
<dbReference type="AlphaFoldDB" id="A0A5J5GPN0"/>
<evidence type="ECO:0000313" key="3">
    <source>
        <dbReference type="Proteomes" id="UP000326554"/>
    </source>
</evidence>
<dbReference type="SUPFAM" id="SSF53187">
    <property type="entry name" value="Zn-dependent exopeptidases"/>
    <property type="match status" value="1"/>
</dbReference>
<keyword evidence="2" id="KW-0378">Hydrolase</keyword>
<feature type="region of interest" description="Disordered" evidence="1">
    <location>
        <begin position="1"/>
        <end position="28"/>
    </location>
</feature>
<proteinExistence type="predicted"/>
<dbReference type="Gene3D" id="3.40.630.40">
    <property type="entry name" value="Zn-dependent exopeptidases"/>
    <property type="match status" value="1"/>
</dbReference>
<gene>
    <name evidence="2" type="ORF">F3S47_03565</name>
</gene>
<keyword evidence="3" id="KW-1185">Reference proteome</keyword>
<dbReference type="InterPro" id="IPR007709">
    <property type="entry name" value="N-FG_amidohydro"/>
</dbReference>
<feature type="compositionally biased region" description="Polar residues" evidence="1">
    <location>
        <begin position="1"/>
        <end position="15"/>
    </location>
</feature>
<protein>
    <submittedName>
        <fullName evidence="2">N-formylglutamate amidohydrolase</fullName>
    </submittedName>
</protein>
<comment type="caution">
    <text evidence="2">The sequence shown here is derived from an EMBL/GenBank/DDBJ whole genome shotgun (WGS) entry which is preliminary data.</text>
</comment>
<organism evidence="2 3">
    <name type="scientific">Histidinibacterium aquaticum</name>
    <dbReference type="NCBI Taxonomy" id="2613962"/>
    <lineage>
        <taxon>Bacteria</taxon>
        <taxon>Pseudomonadati</taxon>
        <taxon>Pseudomonadota</taxon>
        <taxon>Alphaproteobacteria</taxon>
        <taxon>Rhodobacterales</taxon>
        <taxon>Paracoccaceae</taxon>
        <taxon>Histidinibacterium</taxon>
    </lineage>
</organism>
<dbReference type="Pfam" id="PF05013">
    <property type="entry name" value="FGase"/>
    <property type="match status" value="1"/>
</dbReference>
<dbReference type="PIRSF" id="PIRSF029730">
    <property type="entry name" value="UCP029730"/>
    <property type="match status" value="1"/>
</dbReference>
<dbReference type="Proteomes" id="UP000326554">
    <property type="component" value="Unassembled WGS sequence"/>
</dbReference>
<dbReference type="GO" id="GO:0016787">
    <property type="term" value="F:hydrolase activity"/>
    <property type="evidence" value="ECO:0007669"/>
    <property type="project" value="UniProtKB-KW"/>
</dbReference>
<dbReference type="EMBL" id="VYQE01000001">
    <property type="protein sequence ID" value="KAA9010336.1"/>
    <property type="molecule type" value="Genomic_DNA"/>
</dbReference>